<dbReference type="InterPro" id="IPR050445">
    <property type="entry name" value="Bact_polysacc_biosynth/exp"/>
</dbReference>
<keyword evidence="13 18" id="KW-1133">Transmembrane helix</keyword>
<dbReference type="PANTHER" id="PTHR32309">
    <property type="entry name" value="TYROSINE-PROTEIN KINASE"/>
    <property type="match status" value="1"/>
</dbReference>
<evidence type="ECO:0000256" key="3">
    <source>
        <dbReference type="ARBA" id="ARBA00007316"/>
    </source>
</evidence>
<dbReference type="SUPFAM" id="SSF52540">
    <property type="entry name" value="P-loop containing nucleoside triphosphate hydrolases"/>
    <property type="match status" value="1"/>
</dbReference>
<keyword evidence="6" id="KW-1003">Cell membrane</keyword>
<evidence type="ECO:0000259" key="19">
    <source>
        <dbReference type="Pfam" id="PF02706"/>
    </source>
</evidence>
<evidence type="ECO:0000313" key="22">
    <source>
        <dbReference type="Proteomes" id="UP000824243"/>
    </source>
</evidence>
<comment type="similarity">
    <text evidence="4">Belongs to the etk/wzc family.</text>
</comment>
<comment type="subcellular location">
    <subcellularLocation>
        <location evidence="1">Cell inner membrane</location>
        <topology evidence="1">Multi-pass membrane protein</topology>
    </subcellularLocation>
</comment>
<dbReference type="GO" id="GO:0004715">
    <property type="term" value="F:non-membrane spanning protein tyrosine kinase activity"/>
    <property type="evidence" value="ECO:0007669"/>
    <property type="project" value="UniProtKB-EC"/>
</dbReference>
<evidence type="ECO:0000259" key="20">
    <source>
        <dbReference type="Pfam" id="PF13614"/>
    </source>
</evidence>
<dbReference type="Pfam" id="PF13614">
    <property type="entry name" value="AAA_31"/>
    <property type="match status" value="1"/>
</dbReference>
<dbReference type="GO" id="GO:0005524">
    <property type="term" value="F:ATP binding"/>
    <property type="evidence" value="ECO:0007669"/>
    <property type="project" value="UniProtKB-KW"/>
</dbReference>
<feature type="compositionally biased region" description="Basic and acidic residues" evidence="17">
    <location>
        <begin position="474"/>
        <end position="484"/>
    </location>
</feature>
<comment type="caution">
    <text evidence="21">The sequence shown here is derived from an EMBL/GenBank/DDBJ whole genome shotgun (WGS) entry which is preliminary data.</text>
</comment>
<keyword evidence="8 21" id="KW-0808">Transferase</keyword>
<dbReference type="Pfam" id="PF02706">
    <property type="entry name" value="Wzz"/>
    <property type="match status" value="1"/>
</dbReference>
<comment type="similarity">
    <text evidence="2">Belongs to the CpsC/CapA family.</text>
</comment>
<dbReference type="EC" id="2.7.10.2" evidence="5"/>
<evidence type="ECO:0000256" key="1">
    <source>
        <dbReference type="ARBA" id="ARBA00004429"/>
    </source>
</evidence>
<comment type="catalytic activity">
    <reaction evidence="16">
        <text>L-tyrosyl-[protein] + ATP = O-phospho-L-tyrosyl-[protein] + ADP + H(+)</text>
        <dbReference type="Rhea" id="RHEA:10596"/>
        <dbReference type="Rhea" id="RHEA-COMP:10136"/>
        <dbReference type="Rhea" id="RHEA-COMP:20101"/>
        <dbReference type="ChEBI" id="CHEBI:15378"/>
        <dbReference type="ChEBI" id="CHEBI:30616"/>
        <dbReference type="ChEBI" id="CHEBI:46858"/>
        <dbReference type="ChEBI" id="CHEBI:61978"/>
        <dbReference type="ChEBI" id="CHEBI:456216"/>
        <dbReference type="EC" id="2.7.10.2"/>
    </reaction>
</comment>
<evidence type="ECO:0000256" key="17">
    <source>
        <dbReference type="SAM" id="MobiDB-lite"/>
    </source>
</evidence>
<evidence type="ECO:0000256" key="2">
    <source>
        <dbReference type="ARBA" id="ARBA00006683"/>
    </source>
</evidence>
<evidence type="ECO:0000256" key="18">
    <source>
        <dbReference type="SAM" id="Phobius"/>
    </source>
</evidence>
<keyword evidence="10" id="KW-0547">Nucleotide-binding</keyword>
<gene>
    <name evidence="21" type="ORF">H9981_11385</name>
</gene>
<evidence type="ECO:0000256" key="5">
    <source>
        <dbReference type="ARBA" id="ARBA00011903"/>
    </source>
</evidence>
<name>A0A9D1VZQ3_9FIRM</name>
<dbReference type="Proteomes" id="UP000824243">
    <property type="component" value="Unassembled WGS sequence"/>
</dbReference>
<organism evidence="21 22">
    <name type="scientific">Candidatus Mediterraneibacter caccavium</name>
    <dbReference type="NCBI Taxonomy" id="2838661"/>
    <lineage>
        <taxon>Bacteria</taxon>
        <taxon>Bacillati</taxon>
        <taxon>Bacillota</taxon>
        <taxon>Clostridia</taxon>
        <taxon>Lachnospirales</taxon>
        <taxon>Lachnospiraceae</taxon>
        <taxon>Mediterraneibacter</taxon>
    </lineage>
</organism>
<dbReference type="AlphaFoldDB" id="A0A9D1VZQ3"/>
<evidence type="ECO:0000256" key="11">
    <source>
        <dbReference type="ARBA" id="ARBA00022777"/>
    </source>
</evidence>
<protein>
    <recommendedName>
        <fullName evidence="5">non-specific protein-tyrosine kinase</fullName>
        <ecNumber evidence="5">2.7.10.2</ecNumber>
    </recommendedName>
</protein>
<sequence length="484" mass="53830">MNGERFSLAEISVRGLCMDLFRNAWMILLAAAAVWLAATGWHNLTYQPEYTSSATLVVTVKGSSSTYSSLSLTTQMADVFGQVFQSDALAEKIAEETGEEIAGKISCTPIQETNLLVLSVTCRHPRDAYLFINAALEHYGEVAGDVFANASLRTVQEPEVPSAPSNTSVAMRYRYPLMAAGAAGMAALICLMYVMRFTVKNPLCAQRQLDGKVRGVIPFEQKGTALRQKKNPKEALLLDSPVVSMGFAEAGRRTAAKVEYHMRRHRQKMLLVSSIAENEGKSTVAANLALALAEKHKKVLLVDGDLRRPAQHKVFEEKGKKRLSFSRVLKGETDWKDAAFYNRRSDIWELFQFRAVREPARILREEKLAGLAEEWKREMDYIIIDCSPVAVSVDAEVWVSVADSVLLVVREDWADVRVINDAVDMISQNGTDFTGFVLNAFHREWSRPAGRQEYSYGCAYRSQDMPGEGLTGRSGEHTARGERG</sequence>
<keyword evidence="7" id="KW-0997">Cell inner membrane</keyword>
<accession>A0A9D1VZQ3</accession>
<comment type="similarity">
    <text evidence="3">Belongs to the CpsD/CapB family.</text>
</comment>
<feature type="domain" description="AAA" evidence="20">
    <location>
        <begin position="280"/>
        <end position="411"/>
    </location>
</feature>
<dbReference type="Gene3D" id="3.40.50.300">
    <property type="entry name" value="P-loop containing nucleotide triphosphate hydrolases"/>
    <property type="match status" value="1"/>
</dbReference>
<evidence type="ECO:0000256" key="16">
    <source>
        <dbReference type="ARBA" id="ARBA00051245"/>
    </source>
</evidence>
<feature type="domain" description="Polysaccharide chain length determinant N-terminal" evidence="19">
    <location>
        <begin position="10"/>
        <end position="96"/>
    </location>
</feature>
<evidence type="ECO:0000256" key="12">
    <source>
        <dbReference type="ARBA" id="ARBA00022840"/>
    </source>
</evidence>
<evidence type="ECO:0000256" key="10">
    <source>
        <dbReference type="ARBA" id="ARBA00022741"/>
    </source>
</evidence>
<keyword evidence="14 18" id="KW-0472">Membrane</keyword>
<keyword evidence="9 18" id="KW-0812">Transmembrane</keyword>
<evidence type="ECO:0000256" key="14">
    <source>
        <dbReference type="ARBA" id="ARBA00023136"/>
    </source>
</evidence>
<dbReference type="EMBL" id="DXFA01000186">
    <property type="protein sequence ID" value="HIX49590.1"/>
    <property type="molecule type" value="Genomic_DNA"/>
</dbReference>
<reference evidence="21" key="1">
    <citation type="journal article" date="2021" name="PeerJ">
        <title>Extensive microbial diversity within the chicken gut microbiome revealed by metagenomics and culture.</title>
        <authorList>
            <person name="Gilroy R."/>
            <person name="Ravi A."/>
            <person name="Getino M."/>
            <person name="Pursley I."/>
            <person name="Horton D.L."/>
            <person name="Alikhan N.F."/>
            <person name="Baker D."/>
            <person name="Gharbi K."/>
            <person name="Hall N."/>
            <person name="Watson M."/>
            <person name="Adriaenssens E.M."/>
            <person name="Foster-Nyarko E."/>
            <person name="Jarju S."/>
            <person name="Secka A."/>
            <person name="Antonio M."/>
            <person name="Oren A."/>
            <person name="Chaudhuri R.R."/>
            <person name="La Ragione R."/>
            <person name="Hildebrand F."/>
            <person name="Pallen M.J."/>
        </authorList>
    </citation>
    <scope>NUCLEOTIDE SEQUENCE</scope>
    <source>
        <strain evidence="21">ChiSjej5B23-15282</strain>
    </source>
</reference>
<reference evidence="21" key="2">
    <citation type="submission" date="2021-04" db="EMBL/GenBank/DDBJ databases">
        <authorList>
            <person name="Gilroy R."/>
        </authorList>
    </citation>
    <scope>NUCLEOTIDE SEQUENCE</scope>
    <source>
        <strain evidence="21">ChiSjej5B23-15282</strain>
    </source>
</reference>
<keyword evidence="12" id="KW-0067">ATP-binding</keyword>
<dbReference type="InterPro" id="IPR027417">
    <property type="entry name" value="P-loop_NTPase"/>
</dbReference>
<dbReference type="InterPro" id="IPR025669">
    <property type="entry name" value="AAA_dom"/>
</dbReference>
<evidence type="ECO:0000256" key="13">
    <source>
        <dbReference type="ARBA" id="ARBA00022989"/>
    </source>
</evidence>
<feature type="transmembrane region" description="Helical" evidence="18">
    <location>
        <begin position="20"/>
        <end position="38"/>
    </location>
</feature>
<keyword evidence="15" id="KW-0829">Tyrosine-protein kinase</keyword>
<proteinExistence type="inferred from homology"/>
<evidence type="ECO:0000256" key="9">
    <source>
        <dbReference type="ARBA" id="ARBA00022692"/>
    </source>
</evidence>
<dbReference type="InterPro" id="IPR005702">
    <property type="entry name" value="Wzc-like_C"/>
</dbReference>
<feature type="region of interest" description="Disordered" evidence="17">
    <location>
        <begin position="464"/>
        <end position="484"/>
    </location>
</feature>
<dbReference type="NCBIfam" id="TIGR01007">
    <property type="entry name" value="eps_fam"/>
    <property type="match status" value="1"/>
</dbReference>
<dbReference type="GO" id="GO:0005886">
    <property type="term" value="C:plasma membrane"/>
    <property type="evidence" value="ECO:0007669"/>
    <property type="project" value="UniProtKB-SubCell"/>
</dbReference>
<evidence type="ECO:0000313" key="21">
    <source>
        <dbReference type="EMBL" id="HIX49590.1"/>
    </source>
</evidence>
<feature type="transmembrane region" description="Helical" evidence="18">
    <location>
        <begin position="175"/>
        <end position="195"/>
    </location>
</feature>
<keyword evidence="11" id="KW-0418">Kinase</keyword>
<evidence type="ECO:0000256" key="15">
    <source>
        <dbReference type="ARBA" id="ARBA00023137"/>
    </source>
</evidence>
<evidence type="ECO:0000256" key="4">
    <source>
        <dbReference type="ARBA" id="ARBA00008883"/>
    </source>
</evidence>
<evidence type="ECO:0000256" key="6">
    <source>
        <dbReference type="ARBA" id="ARBA00022475"/>
    </source>
</evidence>
<dbReference type="PANTHER" id="PTHR32309:SF13">
    <property type="entry name" value="FERRIC ENTEROBACTIN TRANSPORT PROTEIN FEPE"/>
    <property type="match status" value="1"/>
</dbReference>
<evidence type="ECO:0000256" key="8">
    <source>
        <dbReference type="ARBA" id="ARBA00022679"/>
    </source>
</evidence>
<dbReference type="CDD" id="cd05387">
    <property type="entry name" value="BY-kinase"/>
    <property type="match status" value="1"/>
</dbReference>
<evidence type="ECO:0000256" key="7">
    <source>
        <dbReference type="ARBA" id="ARBA00022519"/>
    </source>
</evidence>
<dbReference type="InterPro" id="IPR003856">
    <property type="entry name" value="LPS_length_determ_N"/>
</dbReference>